<name>A0AAN9RA77_PHACN</name>
<keyword evidence="2" id="KW-1185">Reference proteome</keyword>
<dbReference type="Proteomes" id="UP001374584">
    <property type="component" value="Unassembled WGS sequence"/>
</dbReference>
<reference evidence="1 2" key="1">
    <citation type="submission" date="2024-01" db="EMBL/GenBank/DDBJ databases">
        <title>The genomes of 5 underutilized Papilionoideae crops provide insights into root nodulation and disease resistanc.</title>
        <authorList>
            <person name="Jiang F."/>
        </authorList>
    </citation>
    <scope>NUCLEOTIDE SEQUENCE [LARGE SCALE GENOMIC DNA]</scope>
    <source>
        <strain evidence="1">JINMINGXINNONG_FW02</strain>
        <tissue evidence="1">Leaves</tissue>
    </source>
</reference>
<protein>
    <submittedName>
        <fullName evidence="1">Uncharacterized protein</fullName>
    </submittedName>
</protein>
<accession>A0AAN9RA77</accession>
<proteinExistence type="predicted"/>
<gene>
    <name evidence="1" type="ORF">VNO80_10157</name>
</gene>
<dbReference type="AlphaFoldDB" id="A0AAN9RA77"/>
<dbReference type="EMBL" id="JAYMYR010000004">
    <property type="protein sequence ID" value="KAK7368135.1"/>
    <property type="molecule type" value="Genomic_DNA"/>
</dbReference>
<organism evidence="1 2">
    <name type="scientific">Phaseolus coccineus</name>
    <name type="common">Scarlet runner bean</name>
    <name type="synonym">Phaseolus multiflorus</name>
    <dbReference type="NCBI Taxonomy" id="3886"/>
    <lineage>
        <taxon>Eukaryota</taxon>
        <taxon>Viridiplantae</taxon>
        <taxon>Streptophyta</taxon>
        <taxon>Embryophyta</taxon>
        <taxon>Tracheophyta</taxon>
        <taxon>Spermatophyta</taxon>
        <taxon>Magnoliopsida</taxon>
        <taxon>eudicotyledons</taxon>
        <taxon>Gunneridae</taxon>
        <taxon>Pentapetalae</taxon>
        <taxon>rosids</taxon>
        <taxon>fabids</taxon>
        <taxon>Fabales</taxon>
        <taxon>Fabaceae</taxon>
        <taxon>Papilionoideae</taxon>
        <taxon>50 kb inversion clade</taxon>
        <taxon>NPAAA clade</taxon>
        <taxon>indigoferoid/millettioid clade</taxon>
        <taxon>Phaseoleae</taxon>
        <taxon>Phaseolus</taxon>
    </lineage>
</organism>
<evidence type="ECO:0000313" key="1">
    <source>
        <dbReference type="EMBL" id="KAK7368135.1"/>
    </source>
</evidence>
<evidence type="ECO:0000313" key="2">
    <source>
        <dbReference type="Proteomes" id="UP001374584"/>
    </source>
</evidence>
<sequence>MLAFRHPIMLLLSGDMDFELCTKLKCLTQDILQHCKKGCELSGHTEQDVHNESSNKEMKSVVGAQCSSDDEFQDNYFFRDLKDHQDGKEEPYLMNLSMYKVKTRAALWFNILLNKSRAIAKRCSLKHGEMLLVKQA</sequence>
<comment type="caution">
    <text evidence="1">The sequence shown here is derived from an EMBL/GenBank/DDBJ whole genome shotgun (WGS) entry which is preliminary data.</text>
</comment>